<dbReference type="PROSITE" id="PS50850">
    <property type="entry name" value="MFS"/>
    <property type="match status" value="1"/>
</dbReference>
<dbReference type="InterPro" id="IPR005829">
    <property type="entry name" value="Sugar_transporter_CS"/>
</dbReference>
<dbReference type="Pfam" id="PF07690">
    <property type="entry name" value="MFS_1"/>
    <property type="match status" value="1"/>
</dbReference>
<dbReference type="PANTHER" id="PTHR23501">
    <property type="entry name" value="MAJOR FACILITATOR SUPERFAMILY"/>
    <property type="match status" value="1"/>
</dbReference>
<feature type="transmembrane region" description="Helical" evidence="7">
    <location>
        <begin position="45"/>
        <end position="63"/>
    </location>
</feature>
<name>A0A1M4ZS02_9FIRM</name>
<feature type="transmembrane region" description="Helical" evidence="7">
    <location>
        <begin position="267"/>
        <end position="290"/>
    </location>
</feature>
<evidence type="ECO:0000313" key="10">
    <source>
        <dbReference type="Proteomes" id="UP000184148"/>
    </source>
</evidence>
<feature type="transmembrane region" description="Helical" evidence="7">
    <location>
        <begin position="326"/>
        <end position="346"/>
    </location>
</feature>
<evidence type="ECO:0000256" key="3">
    <source>
        <dbReference type="ARBA" id="ARBA00022475"/>
    </source>
</evidence>
<evidence type="ECO:0000259" key="8">
    <source>
        <dbReference type="PROSITE" id="PS50850"/>
    </source>
</evidence>
<feature type="transmembrane region" description="Helical" evidence="7">
    <location>
        <begin position="227"/>
        <end position="246"/>
    </location>
</feature>
<dbReference type="InterPro" id="IPR011701">
    <property type="entry name" value="MFS"/>
</dbReference>
<dbReference type="STRING" id="1121429.SAMN02745133_02075"/>
<dbReference type="AlphaFoldDB" id="A0A1M4ZS02"/>
<gene>
    <name evidence="9" type="ORF">SAMN02745133_02075</name>
</gene>
<evidence type="ECO:0000256" key="5">
    <source>
        <dbReference type="ARBA" id="ARBA00022989"/>
    </source>
</evidence>
<accession>A0A1M4ZS02</accession>
<keyword evidence="10" id="KW-1185">Reference proteome</keyword>
<organism evidence="9 10">
    <name type="scientific">Desulforamulus putei DSM 12395</name>
    <dbReference type="NCBI Taxonomy" id="1121429"/>
    <lineage>
        <taxon>Bacteria</taxon>
        <taxon>Bacillati</taxon>
        <taxon>Bacillota</taxon>
        <taxon>Clostridia</taxon>
        <taxon>Eubacteriales</taxon>
        <taxon>Peptococcaceae</taxon>
        <taxon>Desulforamulus</taxon>
    </lineage>
</organism>
<dbReference type="PANTHER" id="PTHR23501:SF197">
    <property type="entry name" value="COMD"/>
    <property type="match status" value="1"/>
</dbReference>
<comment type="subcellular location">
    <subcellularLocation>
        <location evidence="1">Cell membrane</location>
        <topology evidence="1">Multi-pass membrane protein</topology>
    </subcellularLocation>
</comment>
<feature type="transmembrane region" description="Helical" evidence="7">
    <location>
        <begin position="134"/>
        <end position="152"/>
    </location>
</feature>
<feature type="transmembrane region" description="Helical" evidence="7">
    <location>
        <begin position="101"/>
        <end position="122"/>
    </location>
</feature>
<keyword evidence="5 7" id="KW-1133">Transmembrane helix</keyword>
<dbReference type="PRINTS" id="PR01036">
    <property type="entry name" value="TCRTETB"/>
</dbReference>
<dbReference type="InterPro" id="IPR004638">
    <property type="entry name" value="EmrB-like"/>
</dbReference>
<sequence>MMNTGSRRNLLIAGLLLGMFFSSLDQTIVGTAMPRIIGELGGLDILAWVTTAYMLSSTTVVPIAGKLADLYGRRILYVAGILVFMSGSALCGTSQNMTELIIYRGLQGLGGGIMMPMAMTIVGDIFPPEKRGKWQGVMGAVFGLSSIIGPTIGGWFVDYATWRWVFYINLPVGMVAAVAIFSGLQGEKRLKDKVVIDYWGAITLVIGVVSLLLGLSLGGKDYPWGSWQILGLLGLAFIFLLAFVFIERKAEEPILSLDLFRNRVFAITNIVGFLLGLGMFGAIMFLPLFLQGVVGVSATQSGNTMIPMMFAMMITSMLGGQLISKAGFRTLFVAGTGIMTVGFYRLSAMTVHTTQLGAIANIVVLGIGMGFVMPTLTIAVQQAFPPEQRGVATSATQFFRSIGGTLGMTVLGVVMNHQSVKILERDFFPIVQQIPAMQAGPFGNMLAKAQSDPQGLFNALLSPETLNKIPVQWQQILLPPLKVALSDSLHVVFLVAAGIMVLGVFVSLLMGNERIEPVKTNRTILKDVNESA</sequence>
<dbReference type="InterPro" id="IPR036259">
    <property type="entry name" value="MFS_trans_sf"/>
</dbReference>
<feature type="transmembrane region" description="Helical" evidence="7">
    <location>
        <begin position="358"/>
        <end position="378"/>
    </location>
</feature>
<evidence type="ECO:0000256" key="1">
    <source>
        <dbReference type="ARBA" id="ARBA00004651"/>
    </source>
</evidence>
<dbReference type="CDD" id="cd17502">
    <property type="entry name" value="MFS_Azr1_MDR_like"/>
    <property type="match status" value="1"/>
</dbReference>
<dbReference type="Proteomes" id="UP000184148">
    <property type="component" value="Unassembled WGS sequence"/>
</dbReference>
<keyword evidence="3" id="KW-1003">Cell membrane</keyword>
<dbReference type="PROSITE" id="PS00216">
    <property type="entry name" value="SUGAR_TRANSPORT_1"/>
    <property type="match status" value="1"/>
</dbReference>
<feature type="transmembrane region" description="Helical" evidence="7">
    <location>
        <begin position="75"/>
        <end position="95"/>
    </location>
</feature>
<feature type="transmembrane region" description="Helical" evidence="7">
    <location>
        <begin position="196"/>
        <end position="215"/>
    </location>
</feature>
<evidence type="ECO:0000256" key="7">
    <source>
        <dbReference type="SAM" id="Phobius"/>
    </source>
</evidence>
<keyword evidence="2" id="KW-0813">Transport</keyword>
<feature type="transmembrane region" description="Helical" evidence="7">
    <location>
        <begin position="302"/>
        <end position="319"/>
    </location>
</feature>
<reference evidence="10" key="1">
    <citation type="submission" date="2016-11" db="EMBL/GenBank/DDBJ databases">
        <authorList>
            <person name="Varghese N."/>
            <person name="Submissions S."/>
        </authorList>
    </citation>
    <scope>NUCLEOTIDE SEQUENCE [LARGE SCALE GENOMIC DNA]</scope>
    <source>
        <strain evidence="10">DSM 12395</strain>
    </source>
</reference>
<evidence type="ECO:0000256" key="2">
    <source>
        <dbReference type="ARBA" id="ARBA00022448"/>
    </source>
</evidence>
<dbReference type="FunFam" id="1.20.1720.10:FF:000004">
    <property type="entry name" value="EmrB/QacA family drug resistance transporter"/>
    <property type="match status" value="1"/>
</dbReference>
<dbReference type="GO" id="GO:0022857">
    <property type="term" value="F:transmembrane transporter activity"/>
    <property type="evidence" value="ECO:0007669"/>
    <property type="project" value="InterPro"/>
</dbReference>
<proteinExistence type="predicted"/>
<feature type="transmembrane region" description="Helical" evidence="7">
    <location>
        <begin position="489"/>
        <end position="510"/>
    </location>
</feature>
<dbReference type="Gene3D" id="1.20.1250.20">
    <property type="entry name" value="MFS general substrate transporter like domains"/>
    <property type="match status" value="1"/>
</dbReference>
<evidence type="ECO:0000256" key="6">
    <source>
        <dbReference type="ARBA" id="ARBA00023136"/>
    </source>
</evidence>
<keyword evidence="4 7" id="KW-0812">Transmembrane</keyword>
<evidence type="ECO:0000313" key="9">
    <source>
        <dbReference type="EMBL" id="SHF20552.1"/>
    </source>
</evidence>
<feature type="transmembrane region" description="Helical" evidence="7">
    <location>
        <begin position="398"/>
        <end position="415"/>
    </location>
</feature>
<keyword evidence="6 7" id="KW-0472">Membrane</keyword>
<dbReference type="Gene3D" id="1.20.1720.10">
    <property type="entry name" value="Multidrug resistance protein D"/>
    <property type="match status" value="1"/>
</dbReference>
<feature type="domain" description="Major facilitator superfamily (MFS) profile" evidence="8">
    <location>
        <begin position="11"/>
        <end position="515"/>
    </location>
</feature>
<dbReference type="NCBIfam" id="TIGR00711">
    <property type="entry name" value="efflux_EmrB"/>
    <property type="match status" value="1"/>
</dbReference>
<protein>
    <submittedName>
        <fullName evidence="9">Drug resistance transporter, EmrB/QacA subfamily</fullName>
    </submittedName>
</protein>
<feature type="transmembrane region" description="Helical" evidence="7">
    <location>
        <begin position="164"/>
        <end position="184"/>
    </location>
</feature>
<evidence type="ECO:0000256" key="4">
    <source>
        <dbReference type="ARBA" id="ARBA00022692"/>
    </source>
</evidence>
<dbReference type="GO" id="GO:0005886">
    <property type="term" value="C:plasma membrane"/>
    <property type="evidence" value="ECO:0007669"/>
    <property type="project" value="UniProtKB-SubCell"/>
</dbReference>
<dbReference type="EMBL" id="FQUY01000014">
    <property type="protein sequence ID" value="SHF20552.1"/>
    <property type="molecule type" value="Genomic_DNA"/>
</dbReference>
<dbReference type="InterPro" id="IPR020846">
    <property type="entry name" value="MFS_dom"/>
</dbReference>
<dbReference type="SUPFAM" id="SSF103473">
    <property type="entry name" value="MFS general substrate transporter"/>
    <property type="match status" value="2"/>
</dbReference>